<dbReference type="InterPro" id="IPR017972">
    <property type="entry name" value="Cyt_P450_CS"/>
</dbReference>
<dbReference type="PANTHER" id="PTHR24305:SF166">
    <property type="entry name" value="CYTOCHROME P450 12A4, MITOCHONDRIAL-RELATED"/>
    <property type="match status" value="1"/>
</dbReference>
<dbReference type="GO" id="GO:0020037">
    <property type="term" value="F:heme binding"/>
    <property type="evidence" value="ECO:0007669"/>
    <property type="project" value="InterPro"/>
</dbReference>
<dbReference type="PRINTS" id="PR00385">
    <property type="entry name" value="P450"/>
</dbReference>
<reference evidence="9" key="1">
    <citation type="submission" date="2023-06" db="EMBL/GenBank/DDBJ databases">
        <title>Conoideocrella luteorostrata (Hypocreales: Clavicipitaceae), a potential biocontrol fungus for elongate hemlock scale in United States Christmas tree production areas.</title>
        <authorList>
            <person name="Barrett H."/>
            <person name="Lovett B."/>
            <person name="Macias A.M."/>
            <person name="Stajich J.E."/>
            <person name="Kasson M.T."/>
        </authorList>
    </citation>
    <scope>NUCLEOTIDE SEQUENCE</scope>
    <source>
        <strain evidence="9">ARSEF 14590</strain>
    </source>
</reference>
<feature type="binding site" description="axial binding residue" evidence="7">
    <location>
        <position position="455"/>
    </location>
    <ligand>
        <name>heme</name>
        <dbReference type="ChEBI" id="CHEBI:30413"/>
    </ligand>
    <ligandPart>
        <name>Fe</name>
        <dbReference type="ChEBI" id="CHEBI:18248"/>
    </ligandPart>
</feature>
<dbReference type="InterPro" id="IPR050121">
    <property type="entry name" value="Cytochrome_P450_monoxygenase"/>
</dbReference>
<accession>A0AAJ0FXS5</accession>
<evidence type="ECO:0000256" key="2">
    <source>
        <dbReference type="ARBA" id="ARBA00010617"/>
    </source>
</evidence>
<keyword evidence="6 8" id="KW-0503">Monooxygenase</keyword>
<evidence type="ECO:0000256" key="4">
    <source>
        <dbReference type="ARBA" id="ARBA00022723"/>
    </source>
</evidence>
<dbReference type="Gene3D" id="1.10.630.10">
    <property type="entry name" value="Cytochrome P450"/>
    <property type="match status" value="1"/>
</dbReference>
<dbReference type="PROSITE" id="PS00086">
    <property type="entry name" value="CYTOCHROME_P450"/>
    <property type="match status" value="1"/>
</dbReference>
<sequence length="521" mass="59712">MFLAALKLLQEWLVFPQSQSFSALVISSIILYAWLIYRRYRTLCHIPGPWLSKISGLPLVILDLRYCRNDRILEWHRKYGPVICITPNEVSVATLEGTKDIYGTTRQWPKSNYFDHFMGYNRRSVFATKPYKEHQAKRRLISAFYQPSTIYKLPHIEQHVQERAQTVLRQIQLQNNSEVDVYSLTDWYALDVITYLVLGPDYCSRSLETDGPERKILAGLKQQQFVVSLRTRFPKAYNSISLICSSLSSDLSYLSVDDELASWCKRRLSEAMDGSSLFDSYSLLRHLLEHENVGTNAPLDQQYIAAEILDNINAAEATVAVTATYLIWRLTEAPWWQKQIRNELNALPVQPDGSLAFAELDRVPSLEACLREVYRLHPASSGRAERIVPEGHVLSEVYLPRGTVVTTSVQSLHRNEHIFPDPDRFNPGRWLDVDPITLKTREAYLIPFGYGARICLGKALATMEIKVLISCLYLRYNTILGKSMTSESMRQCSTHDAVPKGLKCAIQFQNIDENEHSQLSR</sequence>
<comment type="cofactor">
    <cofactor evidence="1 7">
        <name>heme</name>
        <dbReference type="ChEBI" id="CHEBI:30413"/>
    </cofactor>
</comment>
<proteinExistence type="inferred from homology"/>
<keyword evidence="8" id="KW-0560">Oxidoreductase</keyword>
<evidence type="ECO:0000256" key="5">
    <source>
        <dbReference type="ARBA" id="ARBA00023004"/>
    </source>
</evidence>
<gene>
    <name evidence="9" type="ORF">QQS21_001907</name>
</gene>
<evidence type="ECO:0000256" key="6">
    <source>
        <dbReference type="ARBA" id="ARBA00023033"/>
    </source>
</evidence>
<comment type="similarity">
    <text evidence="2 8">Belongs to the cytochrome P450 family.</text>
</comment>
<dbReference type="EMBL" id="JASWJB010000021">
    <property type="protein sequence ID" value="KAK2612058.1"/>
    <property type="molecule type" value="Genomic_DNA"/>
</dbReference>
<evidence type="ECO:0008006" key="11">
    <source>
        <dbReference type="Google" id="ProtNLM"/>
    </source>
</evidence>
<keyword evidence="10" id="KW-1185">Reference proteome</keyword>
<comment type="caution">
    <text evidence="9">The sequence shown here is derived from an EMBL/GenBank/DDBJ whole genome shotgun (WGS) entry which is preliminary data.</text>
</comment>
<evidence type="ECO:0000313" key="10">
    <source>
        <dbReference type="Proteomes" id="UP001251528"/>
    </source>
</evidence>
<evidence type="ECO:0000256" key="3">
    <source>
        <dbReference type="ARBA" id="ARBA00022617"/>
    </source>
</evidence>
<dbReference type="GO" id="GO:0016705">
    <property type="term" value="F:oxidoreductase activity, acting on paired donors, with incorporation or reduction of molecular oxygen"/>
    <property type="evidence" value="ECO:0007669"/>
    <property type="project" value="InterPro"/>
</dbReference>
<dbReference type="PANTHER" id="PTHR24305">
    <property type="entry name" value="CYTOCHROME P450"/>
    <property type="match status" value="1"/>
</dbReference>
<evidence type="ECO:0000256" key="7">
    <source>
        <dbReference type="PIRSR" id="PIRSR602403-1"/>
    </source>
</evidence>
<evidence type="ECO:0000256" key="1">
    <source>
        <dbReference type="ARBA" id="ARBA00001971"/>
    </source>
</evidence>
<organism evidence="9 10">
    <name type="scientific">Conoideocrella luteorostrata</name>
    <dbReference type="NCBI Taxonomy" id="1105319"/>
    <lineage>
        <taxon>Eukaryota</taxon>
        <taxon>Fungi</taxon>
        <taxon>Dikarya</taxon>
        <taxon>Ascomycota</taxon>
        <taxon>Pezizomycotina</taxon>
        <taxon>Sordariomycetes</taxon>
        <taxon>Hypocreomycetidae</taxon>
        <taxon>Hypocreales</taxon>
        <taxon>Clavicipitaceae</taxon>
        <taxon>Conoideocrella</taxon>
    </lineage>
</organism>
<dbReference type="Proteomes" id="UP001251528">
    <property type="component" value="Unassembled WGS sequence"/>
</dbReference>
<name>A0AAJ0FXS5_9HYPO</name>
<dbReference type="PRINTS" id="PR00465">
    <property type="entry name" value="EP450IV"/>
</dbReference>
<protein>
    <recommendedName>
        <fullName evidence="11">Cytochrome P450</fullName>
    </recommendedName>
</protein>
<keyword evidence="5 7" id="KW-0408">Iron</keyword>
<dbReference type="AlphaFoldDB" id="A0AAJ0FXS5"/>
<dbReference type="GO" id="GO:0004497">
    <property type="term" value="F:monooxygenase activity"/>
    <property type="evidence" value="ECO:0007669"/>
    <property type="project" value="UniProtKB-KW"/>
</dbReference>
<dbReference type="InterPro" id="IPR001128">
    <property type="entry name" value="Cyt_P450"/>
</dbReference>
<evidence type="ECO:0000313" key="9">
    <source>
        <dbReference type="EMBL" id="KAK2612058.1"/>
    </source>
</evidence>
<dbReference type="InterPro" id="IPR036396">
    <property type="entry name" value="Cyt_P450_sf"/>
</dbReference>
<dbReference type="InterPro" id="IPR002403">
    <property type="entry name" value="Cyt_P450_E_grp-IV"/>
</dbReference>
<dbReference type="GO" id="GO:0005506">
    <property type="term" value="F:iron ion binding"/>
    <property type="evidence" value="ECO:0007669"/>
    <property type="project" value="InterPro"/>
</dbReference>
<dbReference type="Pfam" id="PF00067">
    <property type="entry name" value="p450"/>
    <property type="match status" value="1"/>
</dbReference>
<dbReference type="SUPFAM" id="SSF48264">
    <property type="entry name" value="Cytochrome P450"/>
    <property type="match status" value="1"/>
</dbReference>
<keyword evidence="3 7" id="KW-0349">Heme</keyword>
<keyword evidence="4 7" id="KW-0479">Metal-binding</keyword>
<evidence type="ECO:0000256" key="8">
    <source>
        <dbReference type="RuleBase" id="RU000461"/>
    </source>
</evidence>